<evidence type="ECO:0000256" key="4">
    <source>
        <dbReference type="ARBA" id="ARBA00022490"/>
    </source>
</evidence>
<dbReference type="InterPro" id="IPR036388">
    <property type="entry name" value="WH-like_DNA-bd_sf"/>
</dbReference>
<accession>A0ABV9N825</accession>
<dbReference type="Proteomes" id="UP001595953">
    <property type="component" value="Unassembled WGS sequence"/>
</dbReference>
<evidence type="ECO:0000259" key="5">
    <source>
        <dbReference type="Pfam" id="PF02631"/>
    </source>
</evidence>
<feature type="domain" description="RecX second three-helical" evidence="5">
    <location>
        <begin position="58"/>
        <end position="96"/>
    </location>
</feature>
<comment type="caution">
    <text evidence="7">The sequence shown here is derived from an EMBL/GenBank/DDBJ whole genome shotgun (WGS) entry which is preliminary data.</text>
</comment>
<comment type="subcellular location">
    <subcellularLocation>
        <location evidence="1">Cytoplasm</location>
    </subcellularLocation>
</comment>
<dbReference type="Gene3D" id="1.10.10.10">
    <property type="entry name" value="Winged helix-like DNA-binding domain superfamily/Winged helix DNA-binding domain"/>
    <property type="match status" value="2"/>
</dbReference>
<dbReference type="PANTHER" id="PTHR33602">
    <property type="entry name" value="REGULATORY PROTEIN RECX FAMILY PROTEIN"/>
    <property type="match status" value="1"/>
</dbReference>
<dbReference type="InterPro" id="IPR053924">
    <property type="entry name" value="RecX_HTH_2nd"/>
</dbReference>
<evidence type="ECO:0000256" key="3">
    <source>
        <dbReference type="ARBA" id="ARBA00018111"/>
    </source>
</evidence>
<evidence type="ECO:0000313" key="8">
    <source>
        <dbReference type="Proteomes" id="UP001595953"/>
    </source>
</evidence>
<feature type="domain" description="RecX third three-helical" evidence="6">
    <location>
        <begin position="109"/>
        <end position="149"/>
    </location>
</feature>
<organism evidence="7 8">
    <name type="scientific">Geojedonia litorea</name>
    <dbReference type="NCBI Taxonomy" id="1268269"/>
    <lineage>
        <taxon>Bacteria</taxon>
        <taxon>Pseudomonadati</taxon>
        <taxon>Bacteroidota</taxon>
        <taxon>Flavobacteriia</taxon>
        <taxon>Flavobacteriales</taxon>
        <taxon>Flavobacteriaceae</taxon>
        <taxon>Geojedonia</taxon>
    </lineage>
</organism>
<keyword evidence="4" id="KW-0963">Cytoplasm</keyword>
<sequence>MNQKQTYTLDEAKKKLEIYCVYQERCHKEVRQKLKQMHMIPEAIDAVIVHLLEHNFLNEERFAKAFVRGKFNIKKWGRRRLTLELKQKDISKYNINIGLKEIEESTYIDTFNTLAEKKASSIKETNVFKKKKKLADYLLYRGWETHLVYDKVNELIK</sequence>
<dbReference type="Pfam" id="PF21981">
    <property type="entry name" value="RecX_HTH3"/>
    <property type="match status" value="1"/>
</dbReference>
<name>A0ABV9N825_9FLAO</name>
<protein>
    <recommendedName>
        <fullName evidence="3">Regulatory protein RecX</fullName>
    </recommendedName>
</protein>
<dbReference type="PANTHER" id="PTHR33602:SF1">
    <property type="entry name" value="REGULATORY PROTEIN RECX FAMILY PROTEIN"/>
    <property type="match status" value="1"/>
</dbReference>
<dbReference type="EMBL" id="JBHSGP010000014">
    <property type="protein sequence ID" value="MFC4723073.1"/>
    <property type="molecule type" value="Genomic_DNA"/>
</dbReference>
<dbReference type="InterPro" id="IPR003783">
    <property type="entry name" value="Regulatory_RecX"/>
</dbReference>
<keyword evidence="8" id="KW-1185">Reference proteome</keyword>
<dbReference type="Pfam" id="PF02631">
    <property type="entry name" value="RecX_HTH2"/>
    <property type="match status" value="1"/>
</dbReference>
<evidence type="ECO:0000256" key="1">
    <source>
        <dbReference type="ARBA" id="ARBA00004496"/>
    </source>
</evidence>
<comment type="similarity">
    <text evidence="2">Belongs to the RecX family.</text>
</comment>
<evidence type="ECO:0000256" key="2">
    <source>
        <dbReference type="ARBA" id="ARBA00009695"/>
    </source>
</evidence>
<evidence type="ECO:0000259" key="6">
    <source>
        <dbReference type="Pfam" id="PF21981"/>
    </source>
</evidence>
<dbReference type="RefSeq" id="WP_387964128.1">
    <property type="nucleotide sequence ID" value="NZ_JBHSGP010000014.1"/>
</dbReference>
<reference evidence="8" key="1">
    <citation type="journal article" date="2019" name="Int. J. Syst. Evol. Microbiol.">
        <title>The Global Catalogue of Microorganisms (GCM) 10K type strain sequencing project: providing services to taxonomists for standard genome sequencing and annotation.</title>
        <authorList>
            <consortium name="The Broad Institute Genomics Platform"/>
            <consortium name="The Broad Institute Genome Sequencing Center for Infectious Disease"/>
            <person name="Wu L."/>
            <person name="Ma J."/>
        </authorList>
    </citation>
    <scope>NUCLEOTIDE SEQUENCE [LARGE SCALE GENOMIC DNA]</scope>
    <source>
        <strain evidence="8">CCUG 63682</strain>
    </source>
</reference>
<gene>
    <name evidence="7" type="ORF">ACFO5O_12125</name>
</gene>
<proteinExistence type="inferred from homology"/>
<evidence type="ECO:0000313" key="7">
    <source>
        <dbReference type="EMBL" id="MFC4723073.1"/>
    </source>
</evidence>
<dbReference type="InterPro" id="IPR053925">
    <property type="entry name" value="RecX_HTH_3rd"/>
</dbReference>